<evidence type="ECO:0000313" key="1">
    <source>
        <dbReference type="EMBL" id="HJD50119.1"/>
    </source>
</evidence>
<evidence type="ECO:0000313" key="2">
    <source>
        <dbReference type="Proteomes" id="UP000823907"/>
    </source>
</evidence>
<sequence>MKNSNSQSTPETLDEPSPAVLLGAVLVDELIRNGIREAVVCPGSRSAPLALAFAEASRAGRLRLHVRT</sequence>
<name>A0A9D2UCV8_9CORY</name>
<dbReference type="EMBL" id="DWUR01000143">
    <property type="protein sequence ID" value="HJD50119.1"/>
    <property type="molecule type" value="Genomic_DNA"/>
</dbReference>
<accession>A0A9D2UCV8</accession>
<dbReference type="AlphaFoldDB" id="A0A9D2UCV8"/>
<gene>
    <name evidence="1" type="ORF">H9907_08565</name>
</gene>
<dbReference type="Proteomes" id="UP000823907">
    <property type="component" value="Unassembled WGS sequence"/>
</dbReference>
<proteinExistence type="predicted"/>
<dbReference type="Gene3D" id="3.40.50.970">
    <property type="match status" value="1"/>
</dbReference>
<evidence type="ECO:0008006" key="3">
    <source>
        <dbReference type="Google" id="ProtNLM"/>
    </source>
</evidence>
<protein>
    <recommendedName>
        <fullName evidence="3">Thiamine pyrophosphate enzyme N-terminal TPP-binding domain-containing protein</fullName>
    </recommendedName>
</protein>
<reference evidence="1" key="2">
    <citation type="submission" date="2021-04" db="EMBL/GenBank/DDBJ databases">
        <authorList>
            <person name="Gilroy R."/>
        </authorList>
    </citation>
    <scope>NUCLEOTIDE SEQUENCE</scope>
    <source>
        <strain evidence="1">5925</strain>
    </source>
</reference>
<comment type="caution">
    <text evidence="1">The sequence shown here is derived from an EMBL/GenBank/DDBJ whole genome shotgun (WGS) entry which is preliminary data.</text>
</comment>
<feature type="non-terminal residue" evidence="1">
    <location>
        <position position="68"/>
    </location>
</feature>
<organism evidence="1 2">
    <name type="scientific">Candidatus Corynebacterium intestinavium</name>
    <dbReference type="NCBI Taxonomy" id="2838531"/>
    <lineage>
        <taxon>Bacteria</taxon>
        <taxon>Bacillati</taxon>
        <taxon>Actinomycetota</taxon>
        <taxon>Actinomycetes</taxon>
        <taxon>Mycobacteriales</taxon>
        <taxon>Corynebacteriaceae</taxon>
        <taxon>Corynebacterium</taxon>
    </lineage>
</organism>
<reference evidence="1" key="1">
    <citation type="journal article" date="2021" name="PeerJ">
        <title>Extensive microbial diversity within the chicken gut microbiome revealed by metagenomics and culture.</title>
        <authorList>
            <person name="Gilroy R."/>
            <person name="Ravi A."/>
            <person name="Getino M."/>
            <person name="Pursley I."/>
            <person name="Horton D.L."/>
            <person name="Alikhan N.F."/>
            <person name="Baker D."/>
            <person name="Gharbi K."/>
            <person name="Hall N."/>
            <person name="Watson M."/>
            <person name="Adriaenssens E.M."/>
            <person name="Foster-Nyarko E."/>
            <person name="Jarju S."/>
            <person name="Secka A."/>
            <person name="Antonio M."/>
            <person name="Oren A."/>
            <person name="Chaudhuri R.R."/>
            <person name="La Ragione R."/>
            <person name="Hildebrand F."/>
            <person name="Pallen M.J."/>
        </authorList>
    </citation>
    <scope>NUCLEOTIDE SEQUENCE</scope>
    <source>
        <strain evidence="1">5925</strain>
    </source>
</reference>